<protein>
    <submittedName>
        <fullName evidence="2">S9 family peptidase</fullName>
    </submittedName>
</protein>
<dbReference type="Proteomes" id="UP000050640">
    <property type="component" value="Unplaced"/>
</dbReference>
<keyword evidence="1" id="KW-1185">Reference proteome</keyword>
<evidence type="ECO:0000313" key="2">
    <source>
        <dbReference type="WBParaSite" id="EEL_0000287201-mRNA-1"/>
    </source>
</evidence>
<dbReference type="WBParaSite" id="EEL_0000287201-mRNA-1">
    <property type="protein sequence ID" value="EEL_0000287201-mRNA-1"/>
    <property type="gene ID" value="EEL_0000287201"/>
</dbReference>
<organism evidence="1 2">
    <name type="scientific">Elaeophora elaphi</name>
    <dbReference type="NCBI Taxonomy" id="1147741"/>
    <lineage>
        <taxon>Eukaryota</taxon>
        <taxon>Metazoa</taxon>
        <taxon>Ecdysozoa</taxon>
        <taxon>Nematoda</taxon>
        <taxon>Chromadorea</taxon>
        <taxon>Rhabditida</taxon>
        <taxon>Spirurina</taxon>
        <taxon>Spiruromorpha</taxon>
        <taxon>Filarioidea</taxon>
        <taxon>Onchocercidae</taxon>
        <taxon>Elaeophora</taxon>
    </lineage>
</organism>
<accession>A0A0R3RN12</accession>
<dbReference type="AlphaFoldDB" id="A0A0R3RN12"/>
<sequence length="142" mass="16346">MTLRALERLKDLYSDITQIPLPQNARLRRNGKYFEISSIWTNRAVELKKTVKMQRSSLIAPKTDEPNVYELIATTSLPLTGIEEELVAFSRTDSKCATLITLPDDKEKKQYIRVFDQKEHIEICFTDVTSPKKHGLIYSDGK</sequence>
<proteinExistence type="predicted"/>
<name>A0A0R3RN12_9BILA</name>
<reference evidence="2" key="1">
    <citation type="submission" date="2017-02" db="UniProtKB">
        <authorList>
            <consortium name="WormBaseParasite"/>
        </authorList>
    </citation>
    <scope>IDENTIFICATION</scope>
</reference>
<evidence type="ECO:0000313" key="1">
    <source>
        <dbReference type="Proteomes" id="UP000050640"/>
    </source>
</evidence>
<dbReference type="STRING" id="1147741.A0A0R3RN12"/>